<keyword evidence="8" id="KW-1185">Reference proteome</keyword>
<dbReference type="GO" id="GO:0016020">
    <property type="term" value="C:membrane"/>
    <property type="evidence" value="ECO:0007669"/>
    <property type="project" value="UniProtKB-SubCell"/>
</dbReference>
<keyword evidence="3 6" id="KW-0812">Transmembrane</keyword>
<evidence type="ECO:0000256" key="5">
    <source>
        <dbReference type="ARBA" id="ARBA00023136"/>
    </source>
</evidence>
<feature type="transmembrane region" description="Helical" evidence="6">
    <location>
        <begin position="218"/>
        <end position="236"/>
    </location>
</feature>
<protein>
    <submittedName>
        <fullName evidence="7">TIGR00297 family protein</fullName>
    </submittedName>
</protein>
<gene>
    <name evidence="7" type="ORF">SAMN04488122_5706</name>
</gene>
<dbReference type="AlphaFoldDB" id="A0A1I0SB33"/>
<feature type="transmembrane region" description="Helical" evidence="6">
    <location>
        <begin position="85"/>
        <end position="105"/>
    </location>
</feature>
<evidence type="ECO:0000313" key="8">
    <source>
        <dbReference type="Proteomes" id="UP000199310"/>
    </source>
</evidence>
<dbReference type="STRING" id="29529.SAMN04488122_5706"/>
<feature type="transmembrane region" description="Helical" evidence="6">
    <location>
        <begin position="35"/>
        <end position="65"/>
    </location>
</feature>
<dbReference type="InterPro" id="IPR002794">
    <property type="entry name" value="DUF92_TMEM19"/>
</dbReference>
<evidence type="ECO:0000313" key="7">
    <source>
        <dbReference type="EMBL" id="SEW53832.1"/>
    </source>
</evidence>
<feature type="transmembrane region" description="Helical" evidence="6">
    <location>
        <begin position="187"/>
        <end position="206"/>
    </location>
</feature>
<organism evidence="7 8">
    <name type="scientific">Chitinophaga arvensicola</name>
    <dbReference type="NCBI Taxonomy" id="29529"/>
    <lineage>
        <taxon>Bacteria</taxon>
        <taxon>Pseudomonadati</taxon>
        <taxon>Bacteroidota</taxon>
        <taxon>Chitinophagia</taxon>
        <taxon>Chitinophagales</taxon>
        <taxon>Chitinophagaceae</taxon>
        <taxon>Chitinophaga</taxon>
    </lineage>
</organism>
<feature type="transmembrane region" description="Helical" evidence="6">
    <location>
        <begin position="157"/>
        <end position="180"/>
    </location>
</feature>
<dbReference type="RefSeq" id="WP_089901179.1">
    <property type="nucleotide sequence ID" value="NZ_FOJG01000002.1"/>
</dbReference>
<name>A0A1I0SB33_9BACT</name>
<comment type="subcellular location">
    <subcellularLocation>
        <location evidence="1">Membrane</location>
        <topology evidence="1">Multi-pass membrane protein</topology>
    </subcellularLocation>
</comment>
<accession>A0A1I0SB33</accession>
<dbReference type="EMBL" id="FOJG01000002">
    <property type="protein sequence ID" value="SEW53832.1"/>
    <property type="molecule type" value="Genomic_DNA"/>
</dbReference>
<dbReference type="PANTHER" id="PTHR13353">
    <property type="entry name" value="TRANSMEMBRANE PROTEIN 19"/>
    <property type="match status" value="1"/>
</dbReference>
<sequence>MQLTSYYQLIIPVVIIAIAVLCVKLRKLTLSGGVMAAIVALLVAAGSGYGGLFLLGAFFIMGVKATSHQRHLKTLPGEKHPEQRTAGQVFANGGVAAIMGLLALVNPDCEDMYITMLAASLAAATADTLSSELGMVYGRHFYNIVTFKKEARGLDGVISLEGTLLGAAGAGVLALLCGICFGMDESVWIVALAGIAGNLADSLLGATLERKHLIGNDLVNFGNTLFAALVAMICYLL</sequence>
<dbReference type="Proteomes" id="UP000199310">
    <property type="component" value="Unassembled WGS sequence"/>
</dbReference>
<evidence type="ECO:0000256" key="3">
    <source>
        <dbReference type="ARBA" id="ARBA00022692"/>
    </source>
</evidence>
<comment type="similarity">
    <text evidence="2">Belongs to the TMEM19 family.</text>
</comment>
<dbReference type="PANTHER" id="PTHR13353:SF5">
    <property type="entry name" value="TRANSMEMBRANE PROTEIN 19"/>
    <property type="match status" value="1"/>
</dbReference>
<dbReference type="OrthoDB" id="9770047at2"/>
<keyword evidence="5 6" id="KW-0472">Membrane</keyword>
<evidence type="ECO:0000256" key="2">
    <source>
        <dbReference type="ARBA" id="ARBA00009012"/>
    </source>
</evidence>
<evidence type="ECO:0000256" key="1">
    <source>
        <dbReference type="ARBA" id="ARBA00004141"/>
    </source>
</evidence>
<proteinExistence type="inferred from homology"/>
<evidence type="ECO:0000256" key="4">
    <source>
        <dbReference type="ARBA" id="ARBA00022989"/>
    </source>
</evidence>
<dbReference type="Pfam" id="PF01940">
    <property type="entry name" value="DUF92"/>
    <property type="match status" value="1"/>
</dbReference>
<keyword evidence="4 6" id="KW-1133">Transmembrane helix</keyword>
<feature type="transmembrane region" description="Helical" evidence="6">
    <location>
        <begin position="6"/>
        <end position="23"/>
    </location>
</feature>
<evidence type="ECO:0000256" key="6">
    <source>
        <dbReference type="SAM" id="Phobius"/>
    </source>
</evidence>
<reference evidence="8" key="1">
    <citation type="submission" date="2016-10" db="EMBL/GenBank/DDBJ databases">
        <authorList>
            <person name="Varghese N."/>
            <person name="Submissions S."/>
        </authorList>
    </citation>
    <scope>NUCLEOTIDE SEQUENCE [LARGE SCALE GENOMIC DNA]</scope>
    <source>
        <strain evidence="8">DSM 3695</strain>
    </source>
</reference>